<evidence type="ECO:0000313" key="1">
    <source>
        <dbReference type="EMBL" id="NLA55118.1"/>
    </source>
</evidence>
<gene>
    <name evidence="1" type="ORF">GX859_02285</name>
</gene>
<dbReference type="AlphaFoldDB" id="A0A7X6PLE6"/>
<comment type="caution">
    <text evidence="1">The sequence shown here is derived from an EMBL/GenBank/DDBJ whole genome shotgun (WGS) entry which is preliminary data.</text>
</comment>
<organism evidence="1 2">
    <name type="scientific">Corynebacterium humireducens</name>
    <dbReference type="NCBI Taxonomy" id="1223514"/>
    <lineage>
        <taxon>Bacteria</taxon>
        <taxon>Bacillati</taxon>
        <taxon>Actinomycetota</taxon>
        <taxon>Actinomycetes</taxon>
        <taxon>Mycobacteriales</taxon>
        <taxon>Corynebacteriaceae</taxon>
        <taxon>Corynebacterium</taxon>
    </lineage>
</organism>
<dbReference type="EMBL" id="JAAZHI010000051">
    <property type="protein sequence ID" value="NLA55118.1"/>
    <property type="molecule type" value="Genomic_DNA"/>
</dbReference>
<protein>
    <submittedName>
        <fullName evidence="1">Uncharacterized protein</fullName>
    </submittedName>
</protein>
<dbReference type="Proteomes" id="UP000557899">
    <property type="component" value="Unassembled WGS sequence"/>
</dbReference>
<sequence>MTIIDPFKIETNLHTIIAQYRAAWDRLAPIRDDYTPEGLAKSFATSTASTTAKLNAARAELEDYAAGIDMVIPAERARVLPPAPTGGYTSTQELAAARILGRHVDWDISTYVAAVEPMAGTPTATLITEELAARNRLADGAEDVLLHTVSERYAAATKLVQLMMTGLNGPLMSLVREAERAANVETWFSNHSEPGRHLVSLSDAHGPLRLDTSNGYVASDDLPPLTKKS</sequence>
<name>A0A7X6PLE6_9CORY</name>
<accession>A0A7X6PLE6</accession>
<reference evidence="1 2" key="1">
    <citation type="journal article" date="2020" name="Biotechnol. Biofuels">
        <title>New insights from the biogas microbiome by comprehensive genome-resolved metagenomics of nearly 1600 species originating from multiple anaerobic digesters.</title>
        <authorList>
            <person name="Campanaro S."/>
            <person name="Treu L."/>
            <person name="Rodriguez-R L.M."/>
            <person name="Kovalovszki A."/>
            <person name="Ziels R.M."/>
            <person name="Maus I."/>
            <person name="Zhu X."/>
            <person name="Kougias P.G."/>
            <person name="Basile A."/>
            <person name="Luo G."/>
            <person name="Schluter A."/>
            <person name="Konstantinidis K.T."/>
            <person name="Angelidaki I."/>
        </authorList>
    </citation>
    <scope>NUCLEOTIDE SEQUENCE [LARGE SCALE GENOMIC DNA]</scope>
    <source>
        <strain evidence="1">AS15tlH2ME_198</strain>
    </source>
</reference>
<evidence type="ECO:0000313" key="2">
    <source>
        <dbReference type="Proteomes" id="UP000557899"/>
    </source>
</evidence>
<proteinExistence type="predicted"/>